<dbReference type="Gene3D" id="2.40.128.20">
    <property type="match status" value="1"/>
</dbReference>
<keyword evidence="2" id="KW-0862">Zinc</keyword>
<comment type="caution">
    <text evidence="5">The sequence shown here is derived from an EMBL/GenBank/DDBJ whole genome shotgun (WGS) entry which is preliminary data.</text>
</comment>
<dbReference type="Proteomes" id="UP001468095">
    <property type="component" value="Unassembled WGS sequence"/>
</dbReference>
<dbReference type="RefSeq" id="WP_072050985.1">
    <property type="nucleotide sequence ID" value="NZ_JBCGBG010000001.1"/>
</dbReference>
<reference evidence="5 6" key="1">
    <citation type="submission" date="2024-04" db="EMBL/GenBank/DDBJ databases">
        <authorList>
            <person name="Suleimanova A.D."/>
            <person name="Pudova D.S."/>
            <person name="Shagimardanova E.I."/>
            <person name="Sharipova M.R."/>
        </authorList>
    </citation>
    <scope>NUCLEOTIDE SEQUENCE [LARGE SCALE GENOMIC DNA]</scope>
    <source>
        <strain evidence="5 6">3.1</strain>
    </source>
</reference>
<gene>
    <name evidence="5" type="primary">zinT</name>
    <name evidence="5" type="ORF">AABB92_06115</name>
</gene>
<keyword evidence="1 3" id="KW-0732">Signal</keyword>
<feature type="domain" description="ZinT" evidence="4">
    <location>
        <begin position="37"/>
        <end position="216"/>
    </location>
</feature>
<dbReference type="SUPFAM" id="SSF50814">
    <property type="entry name" value="Lipocalins"/>
    <property type="match status" value="1"/>
</dbReference>
<sequence length="216" mass="24381">MANHTGKWAMALGALLISNQVAAHGDHAHGKPLSAMEQKAAEGDFADADVKDRPLSDWDGLWQSVYPLLESGELDPVWHKKAQQDGSKTAQQVKAYYRKGYATNVDTIGIENGVMEFHIGDRVSACRYHYAGHRILTYTSGKKGVRYLFECQEANSDAPKYVQFSDHTIAPRKSAHFHIFMGNRSQQALLAEMDNWPTYYPWQMMNAQVVDEMLHH</sequence>
<dbReference type="InterPro" id="IPR015304">
    <property type="entry name" value="ZinT_dom"/>
</dbReference>
<evidence type="ECO:0000313" key="5">
    <source>
        <dbReference type="EMBL" id="MEL7695240.1"/>
    </source>
</evidence>
<dbReference type="NCBIfam" id="NF007639">
    <property type="entry name" value="PRK10306.1"/>
    <property type="match status" value="1"/>
</dbReference>
<name>A0ABU9MHV6_9GAMM</name>
<accession>A0ABU9MHV6</accession>
<dbReference type="InterPro" id="IPR012674">
    <property type="entry name" value="Calycin"/>
</dbReference>
<evidence type="ECO:0000313" key="6">
    <source>
        <dbReference type="Proteomes" id="UP001468095"/>
    </source>
</evidence>
<evidence type="ECO:0000256" key="3">
    <source>
        <dbReference type="SAM" id="SignalP"/>
    </source>
</evidence>
<feature type="signal peptide" evidence="3">
    <location>
        <begin position="1"/>
        <end position="23"/>
    </location>
</feature>
<keyword evidence="6" id="KW-1185">Reference proteome</keyword>
<evidence type="ECO:0000259" key="4">
    <source>
        <dbReference type="Pfam" id="PF09223"/>
    </source>
</evidence>
<organism evidence="5 6">
    <name type="scientific">Pantoea brenneri</name>
    <dbReference type="NCBI Taxonomy" id="472694"/>
    <lineage>
        <taxon>Bacteria</taxon>
        <taxon>Pseudomonadati</taxon>
        <taxon>Pseudomonadota</taxon>
        <taxon>Gammaproteobacteria</taxon>
        <taxon>Enterobacterales</taxon>
        <taxon>Erwiniaceae</taxon>
        <taxon>Pantoea</taxon>
    </lineage>
</organism>
<evidence type="ECO:0000256" key="2">
    <source>
        <dbReference type="ARBA" id="ARBA00022833"/>
    </source>
</evidence>
<evidence type="ECO:0000256" key="1">
    <source>
        <dbReference type="ARBA" id="ARBA00022729"/>
    </source>
</evidence>
<proteinExistence type="predicted"/>
<protein>
    <submittedName>
        <fullName evidence="5">Metal-binding protein ZinT</fullName>
    </submittedName>
</protein>
<dbReference type="EMBL" id="JBCGBG010000001">
    <property type="protein sequence ID" value="MEL7695240.1"/>
    <property type="molecule type" value="Genomic_DNA"/>
</dbReference>
<dbReference type="Pfam" id="PF09223">
    <property type="entry name" value="ZinT"/>
    <property type="match status" value="1"/>
</dbReference>
<feature type="chain" id="PRO_5046277009" evidence="3">
    <location>
        <begin position="24"/>
        <end position="216"/>
    </location>
</feature>